<dbReference type="Proteomes" id="UP000007460">
    <property type="component" value="Chromosome"/>
</dbReference>
<evidence type="ECO:0000259" key="2">
    <source>
        <dbReference type="PROSITE" id="PS50125"/>
    </source>
</evidence>
<protein>
    <submittedName>
        <fullName evidence="3">Adenylate/guanylate cyclase</fullName>
        <ecNumber evidence="3">4.6.1.1</ecNumber>
    </submittedName>
</protein>
<dbReference type="PANTHER" id="PTHR43081">
    <property type="entry name" value="ADENYLATE CYCLASE, TERMINAL-DIFFERENTIATION SPECIFIC-RELATED"/>
    <property type="match status" value="1"/>
</dbReference>
<dbReference type="eggNOG" id="COG2114">
    <property type="taxonomic scope" value="Bacteria"/>
</dbReference>
<dbReference type="EMBL" id="CP001751">
    <property type="protein sequence ID" value="ADE38718.1"/>
    <property type="molecule type" value="Genomic_DNA"/>
</dbReference>
<feature type="transmembrane region" description="Helical" evidence="1">
    <location>
        <begin position="222"/>
        <end position="245"/>
    </location>
</feature>
<organism evidence="3 4">
    <name type="scientific">Puniceispirillum marinum (strain IMCC1322)</name>
    <dbReference type="NCBI Taxonomy" id="488538"/>
    <lineage>
        <taxon>Bacteria</taxon>
        <taxon>Pseudomonadati</taxon>
        <taxon>Pseudomonadota</taxon>
        <taxon>Alphaproteobacteria</taxon>
        <taxon>Candidatus Puniceispirillales</taxon>
        <taxon>Candidatus Puniceispirillaceae</taxon>
        <taxon>Candidatus Puniceispirillum</taxon>
    </lineage>
</organism>
<keyword evidence="1" id="KW-0472">Membrane</keyword>
<dbReference type="GO" id="GO:0004016">
    <property type="term" value="F:adenylate cyclase activity"/>
    <property type="evidence" value="ECO:0007669"/>
    <property type="project" value="UniProtKB-EC"/>
</dbReference>
<feature type="transmembrane region" description="Helical" evidence="1">
    <location>
        <begin position="334"/>
        <end position="357"/>
    </location>
</feature>
<dbReference type="PANTHER" id="PTHR43081:SF1">
    <property type="entry name" value="ADENYLATE CYCLASE, TERMINAL-DIFFERENTIATION SPECIFIC"/>
    <property type="match status" value="1"/>
</dbReference>
<dbReference type="OrthoDB" id="9789782at2"/>
<dbReference type="PROSITE" id="PS50125">
    <property type="entry name" value="GUANYLATE_CYCLASE_2"/>
    <property type="match status" value="1"/>
</dbReference>
<dbReference type="InterPro" id="IPR001054">
    <property type="entry name" value="A/G_cyclase"/>
</dbReference>
<dbReference type="CDD" id="cd07302">
    <property type="entry name" value="CHD"/>
    <property type="match status" value="1"/>
</dbReference>
<feature type="transmembrane region" description="Helical" evidence="1">
    <location>
        <begin position="369"/>
        <end position="389"/>
    </location>
</feature>
<dbReference type="GO" id="GO:0035556">
    <property type="term" value="P:intracellular signal transduction"/>
    <property type="evidence" value="ECO:0007669"/>
    <property type="project" value="InterPro"/>
</dbReference>
<dbReference type="Gene3D" id="3.30.70.1230">
    <property type="entry name" value="Nucleotide cyclase"/>
    <property type="match status" value="1"/>
</dbReference>
<dbReference type="HOGENOM" id="CLU_000445_105_5_5"/>
<feature type="transmembrane region" description="Helical" evidence="1">
    <location>
        <begin position="289"/>
        <end position="314"/>
    </location>
</feature>
<name>D5BR04_PUNMI</name>
<gene>
    <name evidence="3" type="ordered locus">SAR116_0475</name>
</gene>
<evidence type="ECO:0000313" key="3">
    <source>
        <dbReference type="EMBL" id="ADE38718.1"/>
    </source>
</evidence>
<dbReference type="AlphaFoldDB" id="D5BR04"/>
<keyword evidence="1" id="KW-0812">Transmembrane</keyword>
<dbReference type="SMART" id="SM00044">
    <property type="entry name" value="CYCc"/>
    <property type="match status" value="1"/>
</dbReference>
<feature type="transmembrane region" description="Helical" evidence="1">
    <location>
        <begin position="257"/>
        <end position="277"/>
    </location>
</feature>
<feature type="domain" description="Guanylate cyclase" evidence="2">
    <location>
        <begin position="469"/>
        <end position="595"/>
    </location>
</feature>
<dbReference type="InterPro" id="IPR029787">
    <property type="entry name" value="Nucleotide_cyclase"/>
</dbReference>
<dbReference type="STRING" id="488538.SAR116_0475"/>
<sequence>MKLHIRGLLGLSGDSIKCLAFLIALLTSTIAHAETVFSIEPQQLATIPHENLSFLEGVDHTAALSALEQGDWSSTLQSDQSIADGYWVRVRIFNNTATQEIGINHNWNREKKIFTTSRQGAISYPYWVYESGDWIDDGRILGQYRVLMPIGEETVLYSYFRSNPFDRFMGRVNGLDRMTVGTWQDVQLRELFRFASNIVFMSVAFAFGLYYLFIYVVSKGNYLWLSLSLFQATAFVGLTSSNAMLFGINRWVSNSEFTLVLNSALFALLLQFFRKSLELDKQFKRLDRVFLAVIGFYAIMIFVNFVTALSWPGASEFDLIAYPPDRLGPGVVKLQYLVLPFGLLLLASVGISAVSWFKGSKTGKYMCMSFMLPLLTVPISIIAYLMFGFTWVTMLVATTSGGLLFLSMFVTFGFAVAQQLNDLKALALDQQIRLTSAYQRFVPKQLLLNLKKDSILDVNLGDQVEIEMSILFSDIRSFTSISENMTPDENFSFVNGYLKRMGPIVRAHNGYIDKFLGDGIMALFNRSADDATAAAVKMQQNLIVYNKEAKAQGKQSINIGIGVNTGSMMFGTLGEADRMEGSVISDAVNLAARLEMLTKLYKAKVLISEDSCLKLTPGLFAVRMIDRVAVKGKSDAVKVFEVLDAEADDIMALKVRNKARFDEAVTLYQAQNIHEAQTIFADIHDNNPADMVAHLYVERCESLLRGGWDASTWDGVNRMQSK</sequence>
<evidence type="ECO:0000313" key="4">
    <source>
        <dbReference type="Proteomes" id="UP000007460"/>
    </source>
</evidence>
<keyword evidence="4" id="KW-1185">Reference proteome</keyword>
<feature type="transmembrane region" description="Helical" evidence="1">
    <location>
        <begin position="395"/>
        <end position="417"/>
    </location>
</feature>
<dbReference type="RefSeq" id="WP_013045347.1">
    <property type="nucleotide sequence ID" value="NC_014010.1"/>
</dbReference>
<keyword evidence="3" id="KW-0456">Lyase</keyword>
<accession>D5BR04</accession>
<dbReference type="SUPFAM" id="SSF55073">
    <property type="entry name" value="Nucleotide cyclase"/>
    <property type="match status" value="1"/>
</dbReference>
<feature type="transmembrane region" description="Helical" evidence="1">
    <location>
        <begin position="194"/>
        <end position="215"/>
    </location>
</feature>
<dbReference type="KEGG" id="apb:SAR116_0475"/>
<proteinExistence type="predicted"/>
<evidence type="ECO:0000256" key="1">
    <source>
        <dbReference type="SAM" id="Phobius"/>
    </source>
</evidence>
<reference evidence="3 4" key="1">
    <citation type="journal article" date="2010" name="J. Bacteriol.">
        <title>Complete genome sequence of "Candidatus Puniceispirillum marinum" IMCC1322, a representative of the SAR116 clade in the Alphaproteobacteria.</title>
        <authorList>
            <person name="Oh H.M."/>
            <person name="Kwon K.K."/>
            <person name="Kang I."/>
            <person name="Kang S.G."/>
            <person name="Lee J.H."/>
            <person name="Kim S.J."/>
            <person name="Cho J.C."/>
        </authorList>
    </citation>
    <scope>NUCLEOTIDE SEQUENCE [LARGE SCALE GENOMIC DNA]</scope>
    <source>
        <strain evidence="3 4">IMCC1322</strain>
    </source>
</reference>
<keyword evidence="1" id="KW-1133">Transmembrane helix</keyword>
<dbReference type="GO" id="GO:0006171">
    <property type="term" value="P:cAMP biosynthetic process"/>
    <property type="evidence" value="ECO:0007669"/>
    <property type="project" value="TreeGrafter"/>
</dbReference>
<dbReference type="Pfam" id="PF00211">
    <property type="entry name" value="Guanylate_cyc"/>
    <property type="match status" value="1"/>
</dbReference>
<dbReference type="EC" id="4.6.1.1" evidence="3"/>
<dbReference type="InterPro" id="IPR050697">
    <property type="entry name" value="Adenylyl/Guanylyl_Cyclase_3/4"/>
</dbReference>